<dbReference type="eggNOG" id="ENOG502QQQB">
    <property type="taxonomic scope" value="Eukaryota"/>
</dbReference>
<reference evidence="3" key="1">
    <citation type="journal article" date="2010" name="Nat. Biotechnol.">
        <title>Draft genome sequence of the oilseed species Ricinus communis.</title>
        <authorList>
            <person name="Chan A.P."/>
            <person name="Crabtree J."/>
            <person name="Zhao Q."/>
            <person name="Lorenzi H."/>
            <person name="Orvis J."/>
            <person name="Puiu D."/>
            <person name="Melake-Berhan A."/>
            <person name="Jones K.M."/>
            <person name="Redman J."/>
            <person name="Chen G."/>
            <person name="Cahoon E.B."/>
            <person name="Gedil M."/>
            <person name="Stanke M."/>
            <person name="Haas B.J."/>
            <person name="Wortman J.R."/>
            <person name="Fraser-Liggett C.M."/>
            <person name="Ravel J."/>
            <person name="Rabinowicz P.D."/>
        </authorList>
    </citation>
    <scope>NUCLEOTIDE SEQUENCE [LARGE SCALE GENOMIC DNA]</scope>
    <source>
        <strain evidence="3">cv. Hale</strain>
    </source>
</reference>
<dbReference type="Proteomes" id="UP000008311">
    <property type="component" value="Unassembled WGS sequence"/>
</dbReference>
<organism evidence="2 3">
    <name type="scientific">Ricinus communis</name>
    <name type="common">Castor bean</name>
    <dbReference type="NCBI Taxonomy" id="3988"/>
    <lineage>
        <taxon>Eukaryota</taxon>
        <taxon>Viridiplantae</taxon>
        <taxon>Streptophyta</taxon>
        <taxon>Embryophyta</taxon>
        <taxon>Tracheophyta</taxon>
        <taxon>Spermatophyta</taxon>
        <taxon>Magnoliopsida</taxon>
        <taxon>eudicotyledons</taxon>
        <taxon>Gunneridae</taxon>
        <taxon>Pentapetalae</taxon>
        <taxon>rosids</taxon>
        <taxon>fabids</taxon>
        <taxon>Malpighiales</taxon>
        <taxon>Euphorbiaceae</taxon>
        <taxon>Acalyphoideae</taxon>
        <taxon>Acalypheae</taxon>
        <taxon>Ricinus</taxon>
    </lineage>
</organism>
<evidence type="ECO:0000313" key="3">
    <source>
        <dbReference type="Proteomes" id="UP000008311"/>
    </source>
</evidence>
<evidence type="ECO:0000313" key="2">
    <source>
        <dbReference type="EMBL" id="EEF41591.1"/>
    </source>
</evidence>
<feature type="region of interest" description="Disordered" evidence="1">
    <location>
        <begin position="147"/>
        <end position="179"/>
    </location>
</feature>
<dbReference type="KEGG" id="rcu:8288967"/>
<dbReference type="FunCoup" id="B9S4G3">
    <property type="interactions" value="407"/>
</dbReference>
<accession>B9S4G3</accession>
<dbReference type="EMBL" id="EQ973864">
    <property type="protein sequence ID" value="EEF41591.1"/>
    <property type="molecule type" value="Genomic_DNA"/>
</dbReference>
<keyword evidence="3" id="KW-1185">Reference proteome</keyword>
<name>B9S4G3_RICCO</name>
<feature type="compositionally biased region" description="Polar residues" evidence="1">
    <location>
        <begin position="164"/>
        <end position="175"/>
    </location>
</feature>
<proteinExistence type="predicted"/>
<dbReference type="PANTHER" id="PTHR33924:SF5">
    <property type="entry name" value="CATION-TRANSPORTING ATPASE"/>
    <property type="match status" value="1"/>
</dbReference>
<dbReference type="AlphaFoldDB" id="B9S4G3"/>
<protein>
    <submittedName>
        <fullName evidence="2">Uncharacterized protein</fullName>
    </submittedName>
</protein>
<gene>
    <name evidence="2" type="ORF">RCOM_0690110</name>
</gene>
<dbReference type="STRING" id="3988.B9S4G3"/>
<dbReference type="OrthoDB" id="1930341at2759"/>
<sequence length="593" mass="65069">MKNQGDLGLPGSDSKVIGEKRISCELGEKQESALKRIKMRDLNFVLRSQETSAHHLKIREAGSQNQLSAEISQVTNVPVTLDLSASQVEISGKTAVPVEVNPGHRSLDLNSEACIANVSPSDGSPKRNENYNKVLLLKKHDREHDERCVSSGGIGLDLNEDDVSSSMNQDSSKNQDQLKLRRDLSECGSTTGPVEGKDPLKVWTEMKQNGFLSSSHGGISFQSGLVSSSHGGIPMPKQRGRKNKNDVLKKRMELAKKEQVDRFTKIAAPSGLLNGLNPGIINHVRNKKQVHSIIEALVRSEKVENGHVETKQETCVKTATKEISNMIDSGIHRLNFSQGIGGSSILSGSKQIGGYHILGGEGDFSMIDKVSGKNSASHSTHVLDGDTIALKLSTSTKASEESSTFSNEESTNGTSISSLSVRAASVASQWLELLHQDIKGRLSALRRSKKRVGAVIKTELPFLISKEFPSNQENDPYIMKHSSDGLSNNTISAMHQARWTTLFHQMDKALSEEEKQLESWLNQVKEMQLHCDQGLQNFLWNPMFGFQQQETSENYTRIGKADSTERELAVRAAAASIYSTCSLLMSKENVSCF</sequence>
<evidence type="ECO:0000256" key="1">
    <source>
        <dbReference type="SAM" id="MobiDB-lite"/>
    </source>
</evidence>
<dbReference type="InParanoid" id="B9S4G3"/>
<dbReference type="PANTHER" id="PTHR33924">
    <property type="entry name" value="CATION-TRANSPORTING ATPASE"/>
    <property type="match status" value="1"/>
</dbReference>